<evidence type="ECO:0000256" key="1">
    <source>
        <dbReference type="ARBA" id="ARBA00022443"/>
    </source>
</evidence>
<feature type="region of interest" description="Disordered" evidence="4">
    <location>
        <begin position="209"/>
        <end position="234"/>
    </location>
</feature>
<sequence>MERPEQVVRVLYNFEYSKDGRNVWMKEGEALCLLKKTNPDWWQVLRSNERRPFYVPAAYVEEVVVEKPGKRHDLANVAKAETRKSLPPARDKILDQNLFKEFPVSDVREAEKCSEKSELSEFVRNRTCEVETQSIVLDENEDVKEESRRLLNDKRRSWAAEELVSELTQMAIARSEPVESDYVNLRVDGERFVVEEEEMQVPNSLFWQSSGYVKDGRNNPMSSSDELDNSDSLGQSNCVAWQSKYSLSSEGDKTDESIQSFHSLGNESVSSRHWREEPPGDRSGSSPYAQVILTTSSSSLSPGTAGLKLSESLERLAQQIKFPVEDTSVEETSVALSAPIAPPREYEAPVYENVQPCGQQSEQGSEREDQDEEQAMLAALRERLLQANLSCAAARDDSDDNSEGEVLVRTDREDAHAEDREGATLEDSTDREEAHAEDGDGATMEDSTDREEAPVEDSTDRDEAPVEDSTDREEAAVEEVAARPRPPRPLLEGMVDVKQKIALWNNSGADNERQDRFDEDGQGGQGRPRRVRAFRTQGVVKSASESRVSALVSRHGRVRPGLQGLQGLHAAADSASRSGSEEFLDSAAGSPEQVGALAGALSAARQRLQLNPEGDNLDASDSGLSNKSDELLDGRRRKTPLMRSRRPQQGDSEHRFVVPSLLHLMAVPHESDETRVRNHPAGRASSPDPKLARLSSAVRLELALANCLRASPRPPRPASPGEARACHGSAWDPE</sequence>
<evidence type="ECO:0000313" key="6">
    <source>
        <dbReference type="EMBL" id="KAK3922965.1"/>
    </source>
</evidence>
<proteinExistence type="predicted"/>
<keyword evidence="2" id="KW-0343">GTPase activation</keyword>
<feature type="region of interest" description="Disordered" evidence="4">
    <location>
        <begin position="263"/>
        <end position="288"/>
    </location>
</feature>
<dbReference type="InterPro" id="IPR050729">
    <property type="entry name" value="Rho-GAP"/>
</dbReference>
<feature type="region of interest" description="Disordered" evidence="4">
    <location>
        <begin position="708"/>
        <end position="734"/>
    </location>
</feature>
<dbReference type="EMBL" id="JAHWGI010001134">
    <property type="protein sequence ID" value="KAK3922965.1"/>
    <property type="molecule type" value="Genomic_DNA"/>
</dbReference>
<evidence type="ECO:0000256" key="3">
    <source>
        <dbReference type="PROSITE-ProRule" id="PRU00192"/>
    </source>
</evidence>
<dbReference type="GO" id="GO:0005737">
    <property type="term" value="C:cytoplasm"/>
    <property type="evidence" value="ECO:0007669"/>
    <property type="project" value="TreeGrafter"/>
</dbReference>
<evidence type="ECO:0000259" key="5">
    <source>
        <dbReference type="PROSITE" id="PS50002"/>
    </source>
</evidence>
<feature type="region of interest" description="Disordered" evidence="4">
    <location>
        <begin position="562"/>
        <end position="587"/>
    </location>
</feature>
<organism evidence="6 7">
    <name type="scientific">Frankliniella fusca</name>
    <dbReference type="NCBI Taxonomy" id="407009"/>
    <lineage>
        <taxon>Eukaryota</taxon>
        <taxon>Metazoa</taxon>
        <taxon>Ecdysozoa</taxon>
        <taxon>Arthropoda</taxon>
        <taxon>Hexapoda</taxon>
        <taxon>Insecta</taxon>
        <taxon>Pterygota</taxon>
        <taxon>Neoptera</taxon>
        <taxon>Paraneoptera</taxon>
        <taxon>Thysanoptera</taxon>
        <taxon>Terebrantia</taxon>
        <taxon>Thripoidea</taxon>
        <taxon>Thripidae</taxon>
        <taxon>Frankliniella</taxon>
    </lineage>
</organism>
<feature type="region of interest" description="Disordered" evidence="4">
    <location>
        <begin position="671"/>
        <end position="692"/>
    </location>
</feature>
<dbReference type="Proteomes" id="UP001219518">
    <property type="component" value="Unassembled WGS sequence"/>
</dbReference>
<name>A0AAE1HLW1_9NEOP</name>
<dbReference type="PANTHER" id="PTHR23176:SF129">
    <property type="entry name" value="RHO GTPASE ACTIVATING PROTEIN AT 16F, ISOFORM E-RELATED"/>
    <property type="match status" value="1"/>
</dbReference>
<keyword evidence="7" id="KW-1185">Reference proteome</keyword>
<dbReference type="GO" id="GO:0005096">
    <property type="term" value="F:GTPase activator activity"/>
    <property type="evidence" value="ECO:0007669"/>
    <property type="project" value="UniProtKB-KW"/>
</dbReference>
<feature type="region of interest" description="Disordered" evidence="4">
    <location>
        <begin position="612"/>
        <end position="656"/>
    </location>
</feature>
<dbReference type="InterPro" id="IPR036028">
    <property type="entry name" value="SH3-like_dom_sf"/>
</dbReference>
<keyword evidence="1 3" id="KW-0728">SH3 domain</keyword>
<dbReference type="PROSITE" id="PS50002">
    <property type="entry name" value="SH3"/>
    <property type="match status" value="1"/>
</dbReference>
<comment type="caution">
    <text evidence="6">The sequence shown here is derived from an EMBL/GenBank/DDBJ whole genome shotgun (WGS) entry which is preliminary data.</text>
</comment>
<dbReference type="Gene3D" id="2.30.30.40">
    <property type="entry name" value="SH3 Domains"/>
    <property type="match status" value="1"/>
</dbReference>
<evidence type="ECO:0000256" key="4">
    <source>
        <dbReference type="SAM" id="MobiDB-lite"/>
    </source>
</evidence>
<dbReference type="SMART" id="SM00326">
    <property type="entry name" value="SH3"/>
    <property type="match status" value="1"/>
</dbReference>
<accession>A0AAE1HLW1</accession>
<feature type="compositionally biased region" description="Basic residues" evidence="4">
    <location>
        <begin position="635"/>
        <end position="646"/>
    </location>
</feature>
<feature type="region of interest" description="Disordered" evidence="4">
    <location>
        <begin position="392"/>
        <end position="531"/>
    </location>
</feature>
<protein>
    <submittedName>
        <fullName evidence="6">Rho GTPase-activating protein 12</fullName>
    </submittedName>
</protein>
<evidence type="ECO:0000256" key="2">
    <source>
        <dbReference type="ARBA" id="ARBA00022468"/>
    </source>
</evidence>
<dbReference type="InterPro" id="IPR001452">
    <property type="entry name" value="SH3_domain"/>
</dbReference>
<feature type="compositionally biased region" description="Basic and acidic residues" evidence="4">
    <location>
        <begin position="406"/>
        <end position="423"/>
    </location>
</feature>
<dbReference type="PANTHER" id="PTHR23176">
    <property type="entry name" value="RHO/RAC/CDC GTPASE-ACTIVATING PROTEIN"/>
    <property type="match status" value="1"/>
</dbReference>
<feature type="domain" description="SH3" evidence="5">
    <location>
        <begin position="3"/>
        <end position="65"/>
    </location>
</feature>
<feature type="compositionally biased region" description="Acidic residues" evidence="4">
    <location>
        <begin position="446"/>
        <end position="471"/>
    </location>
</feature>
<evidence type="ECO:0000313" key="7">
    <source>
        <dbReference type="Proteomes" id="UP001219518"/>
    </source>
</evidence>
<reference evidence="6" key="1">
    <citation type="submission" date="2021-07" db="EMBL/GenBank/DDBJ databases">
        <authorList>
            <person name="Catto M.A."/>
            <person name="Jacobson A."/>
            <person name="Kennedy G."/>
            <person name="Labadie P."/>
            <person name="Hunt B.G."/>
            <person name="Srinivasan R."/>
        </authorList>
    </citation>
    <scope>NUCLEOTIDE SEQUENCE</scope>
    <source>
        <strain evidence="6">PL_HMW_Pooled</strain>
        <tissue evidence="6">Head</tissue>
    </source>
</reference>
<gene>
    <name evidence="6" type="ORF">KUF71_001624</name>
</gene>
<dbReference type="SUPFAM" id="SSF50044">
    <property type="entry name" value="SH3-domain"/>
    <property type="match status" value="1"/>
</dbReference>
<dbReference type="AlphaFoldDB" id="A0AAE1HLW1"/>
<reference evidence="6" key="2">
    <citation type="journal article" date="2023" name="BMC Genomics">
        <title>Pest status, molecular evolution, and epigenetic factors derived from the genome assembly of Frankliniella fusca, a thysanopteran phytovirus vector.</title>
        <authorList>
            <person name="Catto M.A."/>
            <person name="Labadie P.E."/>
            <person name="Jacobson A.L."/>
            <person name="Kennedy G.G."/>
            <person name="Srinivasan R."/>
            <person name="Hunt B.G."/>
        </authorList>
    </citation>
    <scope>NUCLEOTIDE SEQUENCE</scope>
    <source>
        <strain evidence="6">PL_HMW_Pooled</strain>
    </source>
</reference>